<dbReference type="AlphaFoldDB" id="S2W1Z5"/>
<comment type="caution">
    <text evidence="6">The sequence shown here is derived from an EMBL/GenBank/DDBJ whole genome shotgun (WGS) entry which is preliminary data.</text>
</comment>
<evidence type="ECO:0000259" key="5">
    <source>
        <dbReference type="Pfam" id="PF01593"/>
    </source>
</evidence>
<feature type="binding site" evidence="4">
    <location>
        <position position="340"/>
    </location>
    <ligand>
        <name>substrate</name>
    </ligand>
</feature>
<feature type="domain" description="Amine oxidase" evidence="5">
    <location>
        <begin position="13"/>
        <end position="445"/>
    </location>
</feature>
<reference evidence="6 7" key="1">
    <citation type="submission" date="2013-04" db="EMBL/GenBank/DDBJ databases">
        <title>The Genome Sequence of Propionimicrobium lymphophilum ACS-093-V-SCH5.</title>
        <authorList>
            <consortium name="The Broad Institute Genomics Platform"/>
            <person name="Earl A."/>
            <person name="Ward D."/>
            <person name="Feldgarden M."/>
            <person name="Gevers D."/>
            <person name="Saerens B."/>
            <person name="Vaneechoutte M."/>
            <person name="Walker B."/>
            <person name="Young S."/>
            <person name="Zeng Q."/>
            <person name="Gargeya S."/>
            <person name="Fitzgerald M."/>
            <person name="Haas B."/>
            <person name="Abouelleil A."/>
            <person name="Allen A.W."/>
            <person name="Alvarado L."/>
            <person name="Arachchi H.M."/>
            <person name="Berlin A.M."/>
            <person name="Chapman S.B."/>
            <person name="Gainer-Dewar J."/>
            <person name="Goldberg J."/>
            <person name="Griggs A."/>
            <person name="Gujja S."/>
            <person name="Hansen M."/>
            <person name="Howarth C."/>
            <person name="Imamovic A."/>
            <person name="Ireland A."/>
            <person name="Larimer J."/>
            <person name="McCowan C."/>
            <person name="Murphy C."/>
            <person name="Pearson M."/>
            <person name="Poon T.W."/>
            <person name="Priest M."/>
            <person name="Roberts A."/>
            <person name="Saif S."/>
            <person name="Shea T."/>
            <person name="Sisk P."/>
            <person name="Sykes S."/>
            <person name="Wortman J."/>
            <person name="Nusbaum C."/>
            <person name="Birren B."/>
        </authorList>
    </citation>
    <scope>NUCLEOTIDE SEQUENCE [LARGE SCALE GENOMIC DNA]</scope>
    <source>
        <strain evidence="6 7">ACS-093-V-SCH5</strain>
    </source>
</reference>
<evidence type="ECO:0000313" key="7">
    <source>
        <dbReference type="Proteomes" id="UP000014417"/>
    </source>
</evidence>
<dbReference type="SUPFAM" id="SSF51905">
    <property type="entry name" value="FAD/NAD(P)-binding domain"/>
    <property type="match status" value="1"/>
</dbReference>
<feature type="binding site" evidence="4">
    <location>
        <begin position="33"/>
        <end position="34"/>
    </location>
    <ligand>
        <name>FAD</name>
        <dbReference type="ChEBI" id="CHEBI:57692"/>
    </ligand>
</feature>
<dbReference type="STRING" id="883161.HMPREF9306_01929"/>
<accession>S2W1Z5</accession>
<dbReference type="InterPro" id="IPR002937">
    <property type="entry name" value="Amino_oxidase"/>
</dbReference>
<protein>
    <recommendedName>
        <fullName evidence="5">Amine oxidase domain-containing protein</fullName>
    </recommendedName>
</protein>
<dbReference type="EMBL" id="AGZR01000009">
    <property type="protein sequence ID" value="EPD32360.1"/>
    <property type="molecule type" value="Genomic_DNA"/>
</dbReference>
<proteinExistence type="inferred from homology"/>
<dbReference type="Gene3D" id="3.50.50.60">
    <property type="entry name" value="FAD/NAD(P)-binding domain"/>
    <property type="match status" value="1"/>
</dbReference>
<dbReference type="InterPro" id="IPR001613">
    <property type="entry name" value="Flavin_amine_oxidase"/>
</dbReference>
<dbReference type="Pfam" id="PF01593">
    <property type="entry name" value="Amino_oxidase"/>
    <property type="match status" value="1"/>
</dbReference>
<feature type="binding site" evidence="4">
    <location>
        <position position="234"/>
    </location>
    <ligand>
        <name>FAD</name>
        <dbReference type="ChEBI" id="CHEBI:57692"/>
    </ligand>
</feature>
<dbReference type="RefSeq" id="WP_016456735.1">
    <property type="nucleotide sequence ID" value="NZ_KE150269.1"/>
</dbReference>
<evidence type="ECO:0000256" key="4">
    <source>
        <dbReference type="PIRSR" id="PIRSR601613-1"/>
    </source>
</evidence>
<dbReference type="SUPFAM" id="SSF54373">
    <property type="entry name" value="FAD-linked reductases, C-terminal domain"/>
    <property type="match status" value="1"/>
</dbReference>
<dbReference type="HOGENOM" id="CLU_004498_0_4_11"/>
<keyword evidence="3" id="KW-0560">Oxidoreductase</keyword>
<dbReference type="PANTHER" id="PTHR43563">
    <property type="entry name" value="AMINE OXIDASE"/>
    <property type="match status" value="1"/>
</dbReference>
<dbReference type="InterPro" id="IPR036188">
    <property type="entry name" value="FAD/NAD-bd_sf"/>
</dbReference>
<organism evidence="6 7">
    <name type="scientific">Propionimicrobium lymphophilum ACS-093-V-SCH5</name>
    <dbReference type="NCBI Taxonomy" id="883161"/>
    <lineage>
        <taxon>Bacteria</taxon>
        <taxon>Bacillati</taxon>
        <taxon>Actinomycetota</taxon>
        <taxon>Actinomycetes</taxon>
        <taxon>Propionibacteriales</taxon>
        <taxon>Propionibacteriaceae</taxon>
        <taxon>Propionimicrobium</taxon>
    </lineage>
</organism>
<dbReference type="GO" id="GO:0016491">
    <property type="term" value="F:oxidoreductase activity"/>
    <property type="evidence" value="ECO:0007669"/>
    <property type="project" value="UniProtKB-KW"/>
</dbReference>
<dbReference type="Proteomes" id="UP000014417">
    <property type="component" value="Unassembled WGS sequence"/>
</dbReference>
<dbReference type="PRINTS" id="PR00757">
    <property type="entry name" value="AMINEOXDASEF"/>
</dbReference>
<dbReference type="PANTHER" id="PTHR43563:SF1">
    <property type="entry name" value="AMINE OXIDASE [FLAVIN-CONTAINING] B"/>
    <property type="match status" value="1"/>
</dbReference>
<dbReference type="Gene3D" id="1.10.405.10">
    <property type="entry name" value="Guanine Nucleotide Dissociation Inhibitor, domain 1"/>
    <property type="match status" value="1"/>
</dbReference>
<comment type="cofactor">
    <cofactor evidence="1">
        <name>FAD</name>
        <dbReference type="ChEBI" id="CHEBI:57692"/>
    </cofactor>
</comment>
<sequence length="451" mass="50127">MKVVDCIIIGAGIAGLFAARKLKEAGRSVVVLEARERTGGRIQTVMVKDHVIEHGGQWLAGGFDMMEELVAEFGFEEIPADTDNAVIRAGGHQFVSTKDDNRTKALSPFEISDLGRGLVRFSRLAELLDKDHAWAQSNHRWLDQSLKRWTQTNLRTPGAKKEFLSLVSLAMREKIEDPNLRDALGYSPESIDMESIFAVNGGIRQVRLRGGMQQLTDKLADELSDDELYLNAEVTKVEWENNSVTCFLADGRQFSARKLLNTLPPWLAQRLEYSPRLPAWRDEVVQNTLPGNVIKAHIIYDKPWWREKGLSGQASSDSGAVRVTFDTTDEGHGVGVIMGFFTGSEADTLCNRSVTLRDRIFTKALSAMLGEEAKQQHDYIDLPWGKEKYSEGCHGAHFSPGIWTADGVQLAEPVGPIHFAGCEYAEKFNGYMEGAVRSALGEVEKIDSELV</sequence>
<feature type="binding site" evidence="4">
    <location>
        <position position="423"/>
    </location>
    <ligand>
        <name>FAD</name>
        <dbReference type="ChEBI" id="CHEBI:57692"/>
    </ligand>
</feature>
<dbReference type="Gene3D" id="3.90.660.10">
    <property type="match status" value="1"/>
</dbReference>
<comment type="similarity">
    <text evidence="2">Belongs to the flavin monoamine oxidase family.</text>
</comment>
<evidence type="ECO:0000313" key="6">
    <source>
        <dbReference type="EMBL" id="EPD32360.1"/>
    </source>
</evidence>
<evidence type="ECO:0000256" key="1">
    <source>
        <dbReference type="ARBA" id="ARBA00001974"/>
    </source>
</evidence>
<dbReference type="InterPro" id="IPR050703">
    <property type="entry name" value="Flavin_MAO"/>
</dbReference>
<evidence type="ECO:0000256" key="2">
    <source>
        <dbReference type="ARBA" id="ARBA00005995"/>
    </source>
</evidence>
<keyword evidence="7" id="KW-1185">Reference proteome</keyword>
<name>S2W1Z5_9ACTN</name>
<gene>
    <name evidence="6" type="ORF">HMPREF9306_01929</name>
</gene>
<evidence type="ECO:0000256" key="3">
    <source>
        <dbReference type="ARBA" id="ARBA00023002"/>
    </source>
</evidence>